<feature type="region of interest" description="Disordered" evidence="1">
    <location>
        <begin position="1"/>
        <end position="20"/>
    </location>
</feature>
<name>A0A6C0HL34_9ZZZZ</name>
<evidence type="ECO:0000313" key="2">
    <source>
        <dbReference type="EMBL" id="QHT80865.1"/>
    </source>
</evidence>
<proteinExistence type="predicted"/>
<evidence type="ECO:0000256" key="1">
    <source>
        <dbReference type="SAM" id="MobiDB-lite"/>
    </source>
</evidence>
<sequence>MTSPDKAPNKNTVHHPNPKRFDYRTGLLRERYLVSIGAIPVSDIVHEFMYHCPVTPPNSIEAPSPPISKKDSALFSPKVSDDFKCTLMKSDVHSVELCVRIDDVKEEECKNN</sequence>
<organism evidence="2">
    <name type="scientific">viral metagenome</name>
    <dbReference type="NCBI Taxonomy" id="1070528"/>
    <lineage>
        <taxon>unclassified sequences</taxon>
        <taxon>metagenomes</taxon>
        <taxon>organismal metagenomes</taxon>
    </lineage>
</organism>
<dbReference type="EMBL" id="MN739975">
    <property type="protein sequence ID" value="QHT80865.1"/>
    <property type="molecule type" value="Genomic_DNA"/>
</dbReference>
<accession>A0A6C0HL34</accession>
<dbReference type="AlphaFoldDB" id="A0A6C0HL34"/>
<protein>
    <submittedName>
        <fullName evidence="2">Uncharacterized protein</fullName>
    </submittedName>
</protein>
<reference evidence="2" key="1">
    <citation type="journal article" date="2020" name="Nature">
        <title>Giant virus diversity and host interactions through global metagenomics.</title>
        <authorList>
            <person name="Schulz F."/>
            <person name="Roux S."/>
            <person name="Paez-Espino D."/>
            <person name="Jungbluth S."/>
            <person name="Walsh D.A."/>
            <person name="Denef V.J."/>
            <person name="McMahon K.D."/>
            <person name="Konstantinidis K.T."/>
            <person name="Eloe-Fadrosh E.A."/>
            <person name="Kyrpides N.C."/>
            <person name="Woyke T."/>
        </authorList>
    </citation>
    <scope>NUCLEOTIDE SEQUENCE</scope>
    <source>
        <strain evidence="2">GVMAG-M-3300023184-121</strain>
    </source>
</reference>